<evidence type="ECO:0000313" key="5">
    <source>
        <dbReference type="EMBL" id="WDE00848.1"/>
    </source>
</evidence>
<evidence type="ECO:0000256" key="4">
    <source>
        <dbReference type="SAM" id="SignalP"/>
    </source>
</evidence>
<dbReference type="KEGG" id="tact:SG35_009550"/>
<dbReference type="Pfam" id="PF10627">
    <property type="entry name" value="CsgE"/>
    <property type="match status" value="1"/>
</dbReference>
<feature type="chain" id="PRO_5042181768" description="Curli production assembly/transport component CsgE" evidence="4">
    <location>
        <begin position="24"/>
        <end position="130"/>
    </location>
</feature>
<dbReference type="AlphaFoldDB" id="A0AAE9YWK3"/>
<evidence type="ECO:0000256" key="1">
    <source>
        <dbReference type="ARBA" id="ARBA00003989"/>
    </source>
</evidence>
<dbReference type="Proteomes" id="UP000032568">
    <property type="component" value="Chromosome"/>
</dbReference>
<evidence type="ECO:0000256" key="2">
    <source>
        <dbReference type="ARBA" id="ARBA00014024"/>
    </source>
</evidence>
<dbReference type="EMBL" id="CP059735">
    <property type="protein sequence ID" value="WDE00848.1"/>
    <property type="molecule type" value="Genomic_DNA"/>
</dbReference>
<gene>
    <name evidence="5" type="ORF">SG35_009550</name>
</gene>
<name>A0AAE9YWK3_9GAMM</name>
<comment type="function">
    <text evidence="1">May be involved in the biogenesis of curli organelles.</text>
</comment>
<organism evidence="5 6">
    <name type="scientific">Thalassomonas actiniarum</name>
    <dbReference type="NCBI Taxonomy" id="485447"/>
    <lineage>
        <taxon>Bacteria</taxon>
        <taxon>Pseudomonadati</taxon>
        <taxon>Pseudomonadota</taxon>
        <taxon>Gammaproteobacteria</taxon>
        <taxon>Alteromonadales</taxon>
        <taxon>Colwelliaceae</taxon>
        <taxon>Thalassomonas</taxon>
    </lineage>
</organism>
<dbReference type="InterPro" id="IPR018900">
    <property type="entry name" value="Curli_CsgE"/>
</dbReference>
<reference evidence="5 6" key="1">
    <citation type="journal article" date="2015" name="Genome Announc.">
        <title>Draft Genome Sequences of Marine Isolates of Thalassomonas viridans and Thalassomonas actiniarum.</title>
        <authorList>
            <person name="Olonade I."/>
            <person name="van Zyl L.J."/>
            <person name="Trindade M."/>
        </authorList>
    </citation>
    <scope>NUCLEOTIDE SEQUENCE [LARGE SCALE GENOMIC DNA]</scope>
    <source>
        <strain evidence="5 6">A5K-106</strain>
    </source>
</reference>
<protein>
    <recommendedName>
        <fullName evidence="2">Curli production assembly/transport component CsgE</fullName>
    </recommendedName>
</protein>
<proteinExistence type="predicted"/>
<keyword evidence="3 4" id="KW-0732">Signal</keyword>
<feature type="signal peptide" evidence="4">
    <location>
        <begin position="1"/>
        <end position="23"/>
    </location>
</feature>
<accession>A0AAE9YWK3</accession>
<sequence length="130" mass="14864">MFIMMLKPLLLLCLIMPPLLAVAEDVEIDGLFLDNSKSRQGHEFAYQFSRLWQEMPNTQGINVQITEQIVPRAGTKLTLLMNHKIIYVTHLGRRRSPIKDKVEQAIFILIDAMAKAQLSQQNPDMAESGW</sequence>
<keyword evidence="6" id="KW-1185">Reference proteome</keyword>
<evidence type="ECO:0000256" key="3">
    <source>
        <dbReference type="ARBA" id="ARBA00022729"/>
    </source>
</evidence>
<evidence type="ECO:0000313" key="6">
    <source>
        <dbReference type="Proteomes" id="UP000032568"/>
    </source>
</evidence>
<reference evidence="5 6" key="2">
    <citation type="journal article" date="2022" name="Mar. Drugs">
        <title>Bioassay-Guided Fractionation Leads to the Detection of Cholic Acid Generated by the Rare Thalassomonas sp.</title>
        <authorList>
            <person name="Pheiffer F."/>
            <person name="Schneider Y.K."/>
            <person name="Hansen E.H."/>
            <person name="Andersen J.H."/>
            <person name="Isaksson J."/>
            <person name="Busche T."/>
            <person name="R C."/>
            <person name="Kalinowski J."/>
            <person name="Zyl L.V."/>
            <person name="Trindade M."/>
        </authorList>
    </citation>
    <scope>NUCLEOTIDE SEQUENCE [LARGE SCALE GENOMIC DNA]</scope>
    <source>
        <strain evidence="5 6">A5K-106</strain>
    </source>
</reference>